<feature type="domain" description="N-acetyltransferase" evidence="3">
    <location>
        <begin position="2"/>
        <end position="149"/>
    </location>
</feature>
<evidence type="ECO:0000259" key="3">
    <source>
        <dbReference type="PROSITE" id="PS51186"/>
    </source>
</evidence>
<dbReference type="STRING" id="405436.SAMN05444365_101810"/>
<dbReference type="Pfam" id="PF00583">
    <property type="entry name" value="Acetyltransf_1"/>
    <property type="match status" value="1"/>
</dbReference>
<dbReference type="EMBL" id="FNPH01000001">
    <property type="protein sequence ID" value="SDY14110.1"/>
    <property type="molecule type" value="Genomic_DNA"/>
</dbReference>
<dbReference type="Proteomes" id="UP000242415">
    <property type="component" value="Unassembled WGS sequence"/>
</dbReference>
<keyword evidence="1" id="KW-0808">Transferase</keyword>
<evidence type="ECO:0000256" key="1">
    <source>
        <dbReference type="ARBA" id="ARBA00022679"/>
    </source>
</evidence>
<dbReference type="InterPro" id="IPR050832">
    <property type="entry name" value="Bact_Acetyltransf"/>
</dbReference>
<dbReference type="AlphaFoldDB" id="A0A1H3HFJ3"/>
<keyword evidence="5" id="KW-1185">Reference proteome</keyword>
<evidence type="ECO:0000313" key="4">
    <source>
        <dbReference type="EMBL" id="SDY14110.1"/>
    </source>
</evidence>
<keyword evidence="2" id="KW-0012">Acyltransferase</keyword>
<dbReference type="PANTHER" id="PTHR43877">
    <property type="entry name" value="AMINOALKYLPHOSPHONATE N-ACETYLTRANSFERASE-RELATED-RELATED"/>
    <property type="match status" value="1"/>
</dbReference>
<dbReference type="CDD" id="cd04301">
    <property type="entry name" value="NAT_SF"/>
    <property type="match status" value="1"/>
</dbReference>
<dbReference type="InterPro" id="IPR016181">
    <property type="entry name" value="Acyl_CoA_acyltransferase"/>
</dbReference>
<gene>
    <name evidence="4" type="ORF">SAMN05444365_101810</name>
</gene>
<dbReference type="GO" id="GO:0016747">
    <property type="term" value="F:acyltransferase activity, transferring groups other than amino-acyl groups"/>
    <property type="evidence" value="ECO:0007669"/>
    <property type="project" value="InterPro"/>
</dbReference>
<evidence type="ECO:0000256" key="2">
    <source>
        <dbReference type="ARBA" id="ARBA00023315"/>
    </source>
</evidence>
<accession>A0A1H3HFJ3</accession>
<dbReference type="PROSITE" id="PS51186">
    <property type="entry name" value="GNAT"/>
    <property type="match status" value="1"/>
</dbReference>
<dbReference type="PANTHER" id="PTHR43877:SF1">
    <property type="entry name" value="ACETYLTRANSFERASE"/>
    <property type="match status" value="1"/>
</dbReference>
<organism evidence="4 5">
    <name type="scientific">Micromonospora pattaloongensis</name>
    <dbReference type="NCBI Taxonomy" id="405436"/>
    <lineage>
        <taxon>Bacteria</taxon>
        <taxon>Bacillati</taxon>
        <taxon>Actinomycetota</taxon>
        <taxon>Actinomycetes</taxon>
        <taxon>Micromonosporales</taxon>
        <taxon>Micromonosporaceae</taxon>
        <taxon>Micromonospora</taxon>
    </lineage>
</organism>
<proteinExistence type="predicted"/>
<dbReference type="SUPFAM" id="SSF55729">
    <property type="entry name" value="Acyl-CoA N-acyltransferases (Nat)"/>
    <property type="match status" value="1"/>
</dbReference>
<protein>
    <submittedName>
        <fullName evidence="4">N-acetylglutamate synthase, GNAT family</fullName>
    </submittedName>
</protein>
<dbReference type="Gene3D" id="3.40.630.30">
    <property type="match status" value="1"/>
</dbReference>
<evidence type="ECO:0000313" key="5">
    <source>
        <dbReference type="Proteomes" id="UP000242415"/>
    </source>
</evidence>
<dbReference type="InterPro" id="IPR000182">
    <property type="entry name" value="GNAT_dom"/>
</dbReference>
<sequence length="153" mass="16714">MILFRAARTDEAEQLTELALRSKSHWGYDEVFLEACRAELTLRPEELAARRIVVAELAGRVLGFYGVEGAPPHGELGHLWIDPASIGTGMGRRLWEHAMGTARAAGFTRLMIEAEPYAEGFYLAMGAVRVGETPSGSVPGRVLPLLHVDTRTA</sequence>
<reference evidence="5" key="1">
    <citation type="submission" date="2016-10" db="EMBL/GenBank/DDBJ databases">
        <authorList>
            <person name="Varghese N."/>
            <person name="Submissions S."/>
        </authorList>
    </citation>
    <scope>NUCLEOTIDE SEQUENCE [LARGE SCALE GENOMIC DNA]</scope>
    <source>
        <strain evidence="5">DSM 45245</strain>
    </source>
</reference>
<name>A0A1H3HFJ3_9ACTN</name>